<feature type="signal peptide" evidence="6">
    <location>
        <begin position="1"/>
        <end position="18"/>
    </location>
</feature>
<evidence type="ECO:0000256" key="5">
    <source>
        <dbReference type="ARBA" id="ARBA00023157"/>
    </source>
</evidence>
<dbReference type="PANTHER" id="PTHR10083:SF217">
    <property type="entry name" value="BOOPHILIN-H2"/>
    <property type="match status" value="1"/>
</dbReference>
<dbReference type="InterPro" id="IPR050098">
    <property type="entry name" value="TFPI/VKTCI-like"/>
</dbReference>
<dbReference type="SMART" id="SM00131">
    <property type="entry name" value="KU"/>
    <property type="match status" value="2"/>
</dbReference>
<evidence type="ECO:0000256" key="4">
    <source>
        <dbReference type="ARBA" id="ARBA00022900"/>
    </source>
</evidence>
<evidence type="ECO:0000259" key="7">
    <source>
        <dbReference type="PROSITE" id="PS50279"/>
    </source>
</evidence>
<keyword evidence="3" id="KW-0646">Protease inhibitor</keyword>
<dbReference type="CDD" id="cd00109">
    <property type="entry name" value="Kunitz-type"/>
    <property type="match status" value="1"/>
</dbReference>
<dbReference type="PROSITE" id="PS50279">
    <property type="entry name" value="BPTI_KUNITZ_2"/>
    <property type="match status" value="1"/>
</dbReference>
<dbReference type="InterPro" id="IPR036880">
    <property type="entry name" value="Kunitz_BPTI_sf"/>
</dbReference>
<evidence type="ECO:0000256" key="3">
    <source>
        <dbReference type="ARBA" id="ARBA00022690"/>
    </source>
</evidence>
<proteinExistence type="evidence at transcript level"/>
<keyword evidence="4" id="KW-0722">Serine protease inhibitor</keyword>
<dbReference type="SUPFAM" id="SSF57362">
    <property type="entry name" value="BPTI-like"/>
    <property type="match status" value="2"/>
</dbReference>
<reference evidence="8" key="1">
    <citation type="submission" date="2012-11" db="EMBL/GenBank/DDBJ databases">
        <authorList>
            <person name="Lucero-Rivera Y.E."/>
            <person name="Tovar-Ramirez D."/>
        </authorList>
    </citation>
    <scope>NUCLEOTIDE SEQUENCE</scope>
    <source>
        <tissue evidence="8">Salivary gland</tissue>
    </source>
</reference>
<evidence type="ECO:0000256" key="6">
    <source>
        <dbReference type="SAM" id="SignalP"/>
    </source>
</evidence>
<feature type="chain" id="PRO_5003980175" evidence="6">
    <location>
        <begin position="19"/>
        <end position="158"/>
    </location>
</feature>
<comment type="subcellular location">
    <subcellularLocation>
        <location evidence="1">Secreted</location>
    </subcellularLocation>
</comment>
<name>L7LSJ2_RHIPC</name>
<evidence type="ECO:0000256" key="2">
    <source>
        <dbReference type="ARBA" id="ARBA00022525"/>
    </source>
</evidence>
<evidence type="ECO:0000256" key="1">
    <source>
        <dbReference type="ARBA" id="ARBA00004613"/>
    </source>
</evidence>
<dbReference type="EMBL" id="GACK01011166">
    <property type="protein sequence ID" value="JAA53868.1"/>
    <property type="molecule type" value="mRNA"/>
</dbReference>
<protein>
    <submittedName>
        <fullName evidence="8">Putative bilaris</fullName>
    </submittedName>
</protein>
<organism evidence="8">
    <name type="scientific">Rhipicephalus pulchellus</name>
    <name type="common">Yellow backed tick</name>
    <name type="synonym">Dermacentor pulchellus</name>
    <dbReference type="NCBI Taxonomy" id="72859"/>
    <lineage>
        <taxon>Eukaryota</taxon>
        <taxon>Metazoa</taxon>
        <taxon>Ecdysozoa</taxon>
        <taxon>Arthropoda</taxon>
        <taxon>Chelicerata</taxon>
        <taxon>Arachnida</taxon>
        <taxon>Acari</taxon>
        <taxon>Parasitiformes</taxon>
        <taxon>Ixodida</taxon>
        <taxon>Ixodoidea</taxon>
        <taxon>Ixodidae</taxon>
        <taxon>Rhipicephalinae</taxon>
        <taxon>Rhipicephalus</taxon>
        <taxon>Rhipicephalus</taxon>
    </lineage>
</organism>
<dbReference type="Gene3D" id="4.10.410.10">
    <property type="entry name" value="Pancreatic trypsin inhibitor Kunitz domain"/>
    <property type="match status" value="2"/>
</dbReference>
<evidence type="ECO:0000313" key="8">
    <source>
        <dbReference type="EMBL" id="JAA53868.1"/>
    </source>
</evidence>
<accession>L7LSJ2</accession>
<dbReference type="AlphaFoldDB" id="L7LSJ2"/>
<reference evidence="8" key="2">
    <citation type="journal article" date="2015" name="J. Proteomics">
        <title>Sexual differences in the sialomes of the zebra tick, Rhipicephalus pulchellus.</title>
        <authorList>
            <person name="Tan A.W."/>
            <person name="Francischetti I.M."/>
            <person name="Slovak M."/>
            <person name="Kini R.M."/>
            <person name="Ribeiro J.M."/>
        </authorList>
    </citation>
    <scope>NUCLEOTIDE SEQUENCE</scope>
    <source>
        <tissue evidence="8">Salivary gland</tissue>
    </source>
</reference>
<keyword evidence="2" id="KW-0964">Secreted</keyword>
<dbReference type="InterPro" id="IPR002223">
    <property type="entry name" value="Kunitz_BPTI"/>
</dbReference>
<dbReference type="GO" id="GO:0005615">
    <property type="term" value="C:extracellular space"/>
    <property type="evidence" value="ECO:0007669"/>
    <property type="project" value="TreeGrafter"/>
</dbReference>
<keyword evidence="5" id="KW-1015">Disulfide bond</keyword>
<dbReference type="GO" id="GO:0004867">
    <property type="term" value="F:serine-type endopeptidase inhibitor activity"/>
    <property type="evidence" value="ECO:0007669"/>
    <property type="project" value="UniProtKB-KW"/>
</dbReference>
<keyword evidence="6" id="KW-0732">Signal</keyword>
<feature type="domain" description="BPTI/Kunitz inhibitor" evidence="7">
    <location>
        <begin position="27"/>
        <end position="79"/>
    </location>
</feature>
<sequence length="158" mass="18073">MNVLWLAVITIACAPCIAKRRGLSAKCMEPLEVTGNEICEQSRSLWYFSNSTKKCVELKNACSENEHTFPSLKACNEKCGKRAGTEKKSRLCWQQPRQGRCKAAFPRWYWSPTKGCQLHSGCYKNGFSKLSQCKRKCGASTWPSKPRPRQNLRQKRHN</sequence>
<dbReference type="PANTHER" id="PTHR10083">
    <property type="entry name" value="KUNITZ-TYPE PROTEASE INHIBITOR-RELATED"/>
    <property type="match status" value="1"/>
</dbReference>
<dbReference type="Pfam" id="PF00014">
    <property type="entry name" value="Kunitz_BPTI"/>
    <property type="match status" value="1"/>
</dbReference>